<protein>
    <recommendedName>
        <fullName evidence="6 10">UDP-glucose 4-epimerase</fullName>
        <ecNumber evidence="5 10">5.1.3.2</ecNumber>
    </recommendedName>
</protein>
<dbReference type="GO" id="GO:0006012">
    <property type="term" value="P:galactose metabolic process"/>
    <property type="evidence" value="ECO:0007669"/>
    <property type="project" value="UniProtKB-UniPathway"/>
</dbReference>
<comment type="similarity">
    <text evidence="4 10">Belongs to the NAD(P)-dependent epimerase/dehydratase family.</text>
</comment>
<dbReference type="eggNOG" id="COG1087">
    <property type="taxonomic scope" value="Bacteria"/>
</dbReference>
<comment type="pathway">
    <text evidence="3 10">Carbohydrate metabolism; galactose metabolism.</text>
</comment>
<evidence type="ECO:0000256" key="2">
    <source>
        <dbReference type="ARBA" id="ARBA00001911"/>
    </source>
</evidence>
<sequence>MKVFLTGGAGFIGSHTALVLIEAGHDVIVYDNLSNASRESLRRVEDLTGKPIDFIEGDIRDAAHLDRVFADRNIDAVIHFAGLKAVGESTEQPLAYYENNVAGTLTLCQAMDRAGLRALVFSSSATVYSESRDMPLSEDAPTGRPTNPYGSSKLMIEWLLRDLQAADPRWSIALLRYFNPVGAHESGRIGEDPQGKPNNLLPFISQVAVGRLPELAVYGDDYPTPDGTGVRDYIHVMDLAEGHRAALDAIAGETGLRTWNLGTGRGYSVLEMIRAFEQAAGRDVAYRITSRRPGDVAECWADASRAERDLGWRAERGLGAIMRDAWRWQRDNPNGYRDSKPTKTDAAAG</sequence>
<dbReference type="GO" id="GO:0003978">
    <property type="term" value="F:UDP-glucose 4-epimerase activity"/>
    <property type="evidence" value="ECO:0007669"/>
    <property type="project" value="UniProtKB-UniRule"/>
</dbReference>
<dbReference type="NCBIfam" id="NF007956">
    <property type="entry name" value="PRK10675.1"/>
    <property type="match status" value="1"/>
</dbReference>
<dbReference type="Gene3D" id="3.40.50.720">
    <property type="entry name" value="NAD(P)-binding Rossmann-like Domain"/>
    <property type="match status" value="1"/>
</dbReference>
<evidence type="ECO:0000256" key="4">
    <source>
        <dbReference type="ARBA" id="ARBA00007637"/>
    </source>
</evidence>
<keyword evidence="9 10" id="KW-0413">Isomerase</keyword>
<evidence type="ECO:0000313" key="12">
    <source>
        <dbReference type="EMBL" id="KEZ77882.1"/>
    </source>
</evidence>
<comment type="subunit">
    <text evidence="10">Homodimer.</text>
</comment>
<dbReference type="PANTHER" id="PTHR43725">
    <property type="entry name" value="UDP-GLUCOSE 4-EPIMERASE"/>
    <property type="match status" value="1"/>
</dbReference>
<comment type="catalytic activity">
    <reaction evidence="1 10">
        <text>UDP-alpha-D-glucose = UDP-alpha-D-galactose</text>
        <dbReference type="Rhea" id="RHEA:22168"/>
        <dbReference type="ChEBI" id="CHEBI:58885"/>
        <dbReference type="ChEBI" id="CHEBI:66914"/>
        <dbReference type="EC" id="5.1.3.2"/>
    </reaction>
</comment>
<evidence type="ECO:0000256" key="8">
    <source>
        <dbReference type="ARBA" id="ARBA00023144"/>
    </source>
</evidence>
<dbReference type="PANTHER" id="PTHR43725:SF47">
    <property type="entry name" value="UDP-GLUCOSE 4-EPIMERASE"/>
    <property type="match status" value="1"/>
</dbReference>
<evidence type="ECO:0000256" key="10">
    <source>
        <dbReference type="RuleBase" id="RU366046"/>
    </source>
</evidence>
<keyword evidence="10" id="KW-0119">Carbohydrate metabolism</keyword>
<dbReference type="RefSeq" id="WP_037336272.1">
    <property type="nucleotide sequence ID" value="NZ_APNK01000008.1"/>
</dbReference>
<dbReference type="PATRIC" id="fig|1304275.5.peg.1540"/>
<dbReference type="EMBL" id="APNK01000008">
    <property type="protein sequence ID" value="KEZ77882.1"/>
    <property type="molecule type" value="Genomic_DNA"/>
</dbReference>
<keyword evidence="7 10" id="KW-0520">NAD</keyword>
<dbReference type="STRING" id="1304275.C41B8_07542"/>
<evidence type="ECO:0000256" key="7">
    <source>
        <dbReference type="ARBA" id="ARBA00023027"/>
    </source>
</evidence>
<evidence type="ECO:0000256" key="3">
    <source>
        <dbReference type="ARBA" id="ARBA00004947"/>
    </source>
</evidence>
<evidence type="ECO:0000256" key="1">
    <source>
        <dbReference type="ARBA" id="ARBA00000083"/>
    </source>
</evidence>
<evidence type="ECO:0000313" key="13">
    <source>
        <dbReference type="Proteomes" id="UP000028302"/>
    </source>
</evidence>
<keyword evidence="13" id="KW-1185">Reference proteome</keyword>
<dbReference type="InterPro" id="IPR001509">
    <property type="entry name" value="Epimerase_deHydtase"/>
</dbReference>
<comment type="cofactor">
    <cofactor evidence="2 10">
        <name>NAD(+)</name>
        <dbReference type="ChEBI" id="CHEBI:57540"/>
    </cofactor>
</comment>
<dbReference type="Pfam" id="PF01370">
    <property type="entry name" value="Epimerase"/>
    <property type="match status" value="1"/>
</dbReference>
<dbReference type="OrthoDB" id="9803010at2"/>
<dbReference type="Proteomes" id="UP000028302">
    <property type="component" value="Unassembled WGS sequence"/>
</dbReference>
<reference evidence="12 13" key="1">
    <citation type="submission" date="2013-03" db="EMBL/GenBank/DDBJ databases">
        <title>Salinisphaera hydrothermalis C41B8 Genome Sequencing.</title>
        <authorList>
            <person name="Li C."/>
            <person name="Lai Q."/>
            <person name="Shao Z."/>
        </authorList>
    </citation>
    <scope>NUCLEOTIDE SEQUENCE [LARGE SCALE GENOMIC DNA]</scope>
    <source>
        <strain evidence="12 13">C41B8</strain>
    </source>
</reference>
<dbReference type="PRINTS" id="PR01713">
    <property type="entry name" value="NUCEPIMERASE"/>
</dbReference>
<gene>
    <name evidence="12" type="ORF">C41B8_07542</name>
</gene>
<dbReference type="AlphaFoldDB" id="A0A084IME8"/>
<comment type="caution">
    <text evidence="12">The sequence shown here is derived from an EMBL/GenBank/DDBJ whole genome shotgun (WGS) entry which is preliminary data.</text>
</comment>
<dbReference type="InterPro" id="IPR005886">
    <property type="entry name" value="UDP_G4E"/>
</dbReference>
<evidence type="ECO:0000259" key="11">
    <source>
        <dbReference type="Pfam" id="PF01370"/>
    </source>
</evidence>
<organism evidence="12 13">
    <name type="scientific">Salinisphaera hydrothermalis (strain C41B8)</name>
    <dbReference type="NCBI Taxonomy" id="1304275"/>
    <lineage>
        <taxon>Bacteria</taxon>
        <taxon>Pseudomonadati</taxon>
        <taxon>Pseudomonadota</taxon>
        <taxon>Gammaproteobacteria</taxon>
        <taxon>Salinisphaerales</taxon>
        <taxon>Salinisphaeraceae</taxon>
        <taxon>Salinisphaera</taxon>
    </lineage>
</organism>
<name>A0A084IME8_SALHC</name>
<dbReference type="EC" id="5.1.3.2" evidence="5 10"/>
<evidence type="ECO:0000256" key="9">
    <source>
        <dbReference type="ARBA" id="ARBA00023235"/>
    </source>
</evidence>
<dbReference type="CDD" id="cd05247">
    <property type="entry name" value="UDP_G4E_1_SDR_e"/>
    <property type="match status" value="1"/>
</dbReference>
<dbReference type="NCBIfam" id="TIGR01179">
    <property type="entry name" value="galE"/>
    <property type="match status" value="1"/>
</dbReference>
<proteinExistence type="inferred from homology"/>
<dbReference type="SUPFAM" id="SSF51735">
    <property type="entry name" value="NAD(P)-binding Rossmann-fold domains"/>
    <property type="match status" value="1"/>
</dbReference>
<feature type="domain" description="NAD-dependent epimerase/dehydratase" evidence="11">
    <location>
        <begin position="3"/>
        <end position="262"/>
    </location>
</feature>
<evidence type="ECO:0000256" key="6">
    <source>
        <dbReference type="ARBA" id="ARBA00018569"/>
    </source>
</evidence>
<evidence type="ECO:0000256" key="5">
    <source>
        <dbReference type="ARBA" id="ARBA00013189"/>
    </source>
</evidence>
<dbReference type="Gene3D" id="3.90.25.10">
    <property type="entry name" value="UDP-galactose 4-epimerase, domain 1"/>
    <property type="match status" value="1"/>
</dbReference>
<dbReference type="GO" id="GO:0005829">
    <property type="term" value="C:cytosol"/>
    <property type="evidence" value="ECO:0007669"/>
    <property type="project" value="TreeGrafter"/>
</dbReference>
<dbReference type="InterPro" id="IPR036291">
    <property type="entry name" value="NAD(P)-bd_dom_sf"/>
</dbReference>
<keyword evidence="8" id="KW-0299">Galactose metabolism</keyword>
<dbReference type="UniPathway" id="UPA00214"/>
<accession>A0A084IME8</accession>